<gene>
    <name evidence="1" type="ORF">CLOBOL_00206</name>
</gene>
<name>A8RGR8_ENTBW</name>
<evidence type="ECO:0000313" key="1">
    <source>
        <dbReference type="EMBL" id="EDP19369.1"/>
    </source>
</evidence>
<accession>A8RGR8</accession>
<reference evidence="1 2" key="2">
    <citation type="submission" date="2007-09" db="EMBL/GenBank/DDBJ databases">
        <title>Draft genome sequence of Clostridium bolteae (ATCC BAA-613).</title>
        <authorList>
            <person name="Sudarsanam P."/>
            <person name="Ley R."/>
            <person name="Guruge J."/>
            <person name="Turnbaugh P.J."/>
            <person name="Mahowald M."/>
            <person name="Liep D."/>
            <person name="Gordon J."/>
        </authorList>
    </citation>
    <scope>NUCLEOTIDE SEQUENCE [LARGE SCALE GENOMIC DNA]</scope>
    <source>
        <strain evidence="2">ATCC BAA-613 / DSM 15670 / CCUG 46953 / JCM 12243 / WAL 16351</strain>
    </source>
</reference>
<dbReference type="PaxDb" id="411902-CLOBOL_00206"/>
<protein>
    <submittedName>
        <fullName evidence="1">Uncharacterized protein</fullName>
    </submittedName>
</protein>
<comment type="caution">
    <text evidence="1">The sequence shown here is derived from an EMBL/GenBank/DDBJ whole genome shotgun (WGS) entry which is preliminary data.</text>
</comment>
<proteinExistence type="predicted"/>
<dbReference type="EMBL" id="ABCC02000002">
    <property type="protein sequence ID" value="EDP19369.1"/>
    <property type="molecule type" value="Genomic_DNA"/>
</dbReference>
<organism evidence="1 2">
    <name type="scientific">Enterocloster bolteae (strain ATCC BAA-613 / DSM 15670 / CCUG 46953 / JCM 12243 / WAL 16351)</name>
    <name type="common">Clostridium bolteae</name>
    <dbReference type="NCBI Taxonomy" id="411902"/>
    <lineage>
        <taxon>Bacteria</taxon>
        <taxon>Bacillati</taxon>
        <taxon>Bacillota</taxon>
        <taxon>Clostridia</taxon>
        <taxon>Lachnospirales</taxon>
        <taxon>Lachnospiraceae</taxon>
        <taxon>Enterocloster</taxon>
    </lineage>
</organism>
<sequence>MPCRIQDIFAQFILFLVKNVLSWSLQNFLVMKSERIHIR</sequence>
<dbReference type="Proteomes" id="UP000005396">
    <property type="component" value="Unassembled WGS sequence"/>
</dbReference>
<evidence type="ECO:0000313" key="2">
    <source>
        <dbReference type="Proteomes" id="UP000005396"/>
    </source>
</evidence>
<reference evidence="1 2" key="1">
    <citation type="submission" date="2007-08" db="EMBL/GenBank/DDBJ databases">
        <authorList>
            <person name="Fulton L."/>
            <person name="Clifton S."/>
            <person name="Fulton B."/>
            <person name="Xu J."/>
            <person name="Minx P."/>
            <person name="Pepin K.H."/>
            <person name="Johnson M."/>
            <person name="Thiruvilangam P."/>
            <person name="Bhonagiri V."/>
            <person name="Nash W.E."/>
            <person name="Mardis E.R."/>
            <person name="Wilson R.K."/>
        </authorList>
    </citation>
    <scope>NUCLEOTIDE SEQUENCE [LARGE SCALE GENOMIC DNA]</scope>
    <source>
        <strain evidence="2">ATCC BAA-613 / DSM 15670 / CCUG 46953 / JCM 12243 / WAL 16351</strain>
    </source>
</reference>
<dbReference type="HOGENOM" id="CLU_3307247_0_0_9"/>
<dbReference type="AlphaFoldDB" id="A8RGR8"/>